<dbReference type="GO" id="GO:0016491">
    <property type="term" value="F:oxidoreductase activity"/>
    <property type="evidence" value="ECO:0007669"/>
    <property type="project" value="UniProtKB-KW"/>
</dbReference>
<dbReference type="PANTHER" id="PTHR47706:SF10">
    <property type="entry name" value="NMRA-LIKE DOMAIN-CONTAINING PROTEIN"/>
    <property type="match status" value="1"/>
</dbReference>
<evidence type="ECO:0000259" key="3">
    <source>
        <dbReference type="Pfam" id="PF05368"/>
    </source>
</evidence>
<feature type="domain" description="NmrA-like" evidence="3">
    <location>
        <begin position="63"/>
        <end position="237"/>
    </location>
</feature>
<dbReference type="Gene3D" id="3.90.25.10">
    <property type="entry name" value="UDP-galactose 4-epimerase, domain 1"/>
    <property type="match status" value="1"/>
</dbReference>
<dbReference type="Gene3D" id="3.40.50.720">
    <property type="entry name" value="NAD(P)-binding Rossmann-like Domain"/>
    <property type="match status" value="1"/>
</dbReference>
<dbReference type="Pfam" id="PF05368">
    <property type="entry name" value="NmrA"/>
    <property type="match status" value="1"/>
</dbReference>
<dbReference type="InterPro" id="IPR051609">
    <property type="entry name" value="NmrA/Isoflavone_reductase-like"/>
</dbReference>
<evidence type="ECO:0000256" key="2">
    <source>
        <dbReference type="ARBA" id="ARBA00023002"/>
    </source>
</evidence>
<keyword evidence="2" id="KW-0560">Oxidoreductase</keyword>
<keyword evidence="5" id="KW-1185">Reference proteome</keyword>
<dbReference type="OrthoDB" id="9984533at2759"/>
<evidence type="ECO:0000256" key="1">
    <source>
        <dbReference type="ARBA" id="ARBA00022857"/>
    </source>
</evidence>
<evidence type="ECO:0000313" key="5">
    <source>
        <dbReference type="Proteomes" id="UP000799444"/>
    </source>
</evidence>
<dbReference type="InterPro" id="IPR008030">
    <property type="entry name" value="NmrA-like"/>
</dbReference>
<keyword evidence="1" id="KW-0521">NADP</keyword>
<organism evidence="4 5">
    <name type="scientific">Polyplosphaeria fusca</name>
    <dbReference type="NCBI Taxonomy" id="682080"/>
    <lineage>
        <taxon>Eukaryota</taxon>
        <taxon>Fungi</taxon>
        <taxon>Dikarya</taxon>
        <taxon>Ascomycota</taxon>
        <taxon>Pezizomycotina</taxon>
        <taxon>Dothideomycetes</taxon>
        <taxon>Pleosporomycetidae</taxon>
        <taxon>Pleosporales</taxon>
        <taxon>Tetraplosphaeriaceae</taxon>
        <taxon>Polyplosphaeria</taxon>
    </lineage>
</organism>
<reference evidence="4" key="1">
    <citation type="journal article" date="2020" name="Stud. Mycol.">
        <title>101 Dothideomycetes genomes: a test case for predicting lifestyles and emergence of pathogens.</title>
        <authorList>
            <person name="Haridas S."/>
            <person name="Albert R."/>
            <person name="Binder M."/>
            <person name="Bloem J."/>
            <person name="Labutti K."/>
            <person name="Salamov A."/>
            <person name="Andreopoulos B."/>
            <person name="Baker S."/>
            <person name="Barry K."/>
            <person name="Bills G."/>
            <person name="Bluhm B."/>
            <person name="Cannon C."/>
            <person name="Castanera R."/>
            <person name="Culley D."/>
            <person name="Daum C."/>
            <person name="Ezra D."/>
            <person name="Gonzalez J."/>
            <person name="Henrissat B."/>
            <person name="Kuo A."/>
            <person name="Liang C."/>
            <person name="Lipzen A."/>
            <person name="Lutzoni F."/>
            <person name="Magnuson J."/>
            <person name="Mondo S."/>
            <person name="Nolan M."/>
            <person name="Ohm R."/>
            <person name="Pangilinan J."/>
            <person name="Park H.-J."/>
            <person name="Ramirez L."/>
            <person name="Alfaro M."/>
            <person name="Sun H."/>
            <person name="Tritt A."/>
            <person name="Yoshinaga Y."/>
            <person name="Zwiers L.-H."/>
            <person name="Turgeon B."/>
            <person name="Goodwin S."/>
            <person name="Spatafora J."/>
            <person name="Crous P."/>
            <person name="Grigoriev I."/>
        </authorList>
    </citation>
    <scope>NUCLEOTIDE SEQUENCE</scope>
    <source>
        <strain evidence="4">CBS 125425</strain>
    </source>
</reference>
<dbReference type="InterPro" id="IPR036291">
    <property type="entry name" value="NAD(P)-bd_dom_sf"/>
</dbReference>
<name>A0A9P4R446_9PLEO</name>
<gene>
    <name evidence="4" type="ORF">EJ04DRAFT_428235</name>
</gene>
<evidence type="ECO:0000313" key="4">
    <source>
        <dbReference type="EMBL" id="KAF2738782.1"/>
    </source>
</evidence>
<dbReference type="PANTHER" id="PTHR47706">
    <property type="entry name" value="NMRA-LIKE FAMILY PROTEIN"/>
    <property type="match status" value="1"/>
</dbReference>
<dbReference type="AlphaFoldDB" id="A0A9P4R446"/>
<accession>A0A9P4R446</accession>
<sequence>MAISKVVVIGNRDLSRSIVSALVPEPTIERRPIYQVTVLTYPGQTPYLPSRIAQNVVEHRTSNFSSASLEQVFTGKDIVISTMAGGDYRIQVRIVDAAIAAGVRRFIPHEFGHDSLNKRIQERIPRSLQRARVIGYLRSMSAEHESFEWTAVAVGCTLDSMLSTGNLGFDLQWQTATVYGTGIEKFAASSLKRASMVVAYLLEHWEAVNNRYLYAAGCITSASHILQALERVSGANWSVNLSNVDDCIKEGQSRIERGFPDSGMYLMECSVLYDTSLDAVGSFNFAAQNNTLQLEPEPVDAIVEQAYHAFKHHGRPSCGCR</sequence>
<dbReference type="EMBL" id="ML996107">
    <property type="protein sequence ID" value="KAF2738782.1"/>
    <property type="molecule type" value="Genomic_DNA"/>
</dbReference>
<comment type="caution">
    <text evidence="4">The sequence shown here is derived from an EMBL/GenBank/DDBJ whole genome shotgun (WGS) entry which is preliminary data.</text>
</comment>
<proteinExistence type="predicted"/>
<dbReference type="Proteomes" id="UP000799444">
    <property type="component" value="Unassembled WGS sequence"/>
</dbReference>
<protein>
    <submittedName>
        <fullName evidence="4">Isoflavone reductase family protein</fullName>
    </submittedName>
</protein>
<dbReference type="SUPFAM" id="SSF51735">
    <property type="entry name" value="NAD(P)-binding Rossmann-fold domains"/>
    <property type="match status" value="1"/>
</dbReference>